<sequence length="148" mass="16430">MAVIHDDVGRRRFLSQAVMGLGVLFGLGTLGLRFLQFLVPPRRERQAEAVLIGAESRIQLGDAVSMDLGGHKILVLKTEQGVAAFSRRCTDLGCLVSWSKEREQFLCPCHQGVYDKTGLNIAGPPPRPLDRFEIVKRGEQLYVNIDRA</sequence>
<evidence type="ECO:0000256" key="6">
    <source>
        <dbReference type="ARBA" id="ARBA00034078"/>
    </source>
</evidence>
<gene>
    <name evidence="9" type="ORF">NITMOv2_1279</name>
</gene>
<evidence type="ECO:0000259" key="8">
    <source>
        <dbReference type="PROSITE" id="PS51296"/>
    </source>
</evidence>
<dbReference type="InterPro" id="IPR005805">
    <property type="entry name" value="Rieske_Fe-S_prot_C"/>
</dbReference>
<dbReference type="GO" id="GO:0051537">
    <property type="term" value="F:2 iron, 2 sulfur cluster binding"/>
    <property type="evidence" value="ECO:0007669"/>
    <property type="project" value="UniProtKB-KW"/>
</dbReference>
<keyword evidence="2" id="KW-0479">Metal-binding</keyword>
<evidence type="ECO:0000256" key="5">
    <source>
        <dbReference type="ARBA" id="ARBA00023157"/>
    </source>
</evidence>
<dbReference type="PANTHER" id="PTHR10134">
    <property type="entry name" value="CYTOCHROME B-C1 COMPLEX SUBUNIT RIESKE, MITOCHONDRIAL"/>
    <property type="match status" value="1"/>
</dbReference>
<dbReference type="Pfam" id="PF00355">
    <property type="entry name" value="Rieske"/>
    <property type="match status" value="1"/>
</dbReference>
<dbReference type="GO" id="GO:0046872">
    <property type="term" value="F:metal ion binding"/>
    <property type="evidence" value="ECO:0007669"/>
    <property type="project" value="UniProtKB-KW"/>
</dbReference>
<protein>
    <submittedName>
        <fullName evidence="9">Putative quinol-cytochrome c reductase, iron sulfur subunit</fullName>
        <ecNumber evidence="9">1.10.2.2</ecNumber>
    </submittedName>
</protein>
<evidence type="ECO:0000256" key="1">
    <source>
        <dbReference type="ARBA" id="ARBA00022714"/>
    </source>
</evidence>
<feature type="domain" description="Rieske" evidence="8">
    <location>
        <begin position="50"/>
        <end position="143"/>
    </location>
</feature>
<evidence type="ECO:0000313" key="10">
    <source>
        <dbReference type="Proteomes" id="UP000069205"/>
    </source>
</evidence>
<keyword evidence="7" id="KW-0472">Membrane</keyword>
<dbReference type="GO" id="GO:0016491">
    <property type="term" value="F:oxidoreductase activity"/>
    <property type="evidence" value="ECO:0007669"/>
    <property type="project" value="UniProtKB-KW"/>
</dbReference>
<keyword evidence="9" id="KW-0560">Oxidoreductase</keyword>
<dbReference type="InterPro" id="IPR017941">
    <property type="entry name" value="Rieske_2Fe-2S"/>
</dbReference>
<feature type="transmembrane region" description="Helical" evidence="7">
    <location>
        <begin position="13"/>
        <end position="35"/>
    </location>
</feature>
<dbReference type="InterPro" id="IPR036922">
    <property type="entry name" value="Rieske_2Fe-2S_sf"/>
</dbReference>
<evidence type="ECO:0000313" key="9">
    <source>
        <dbReference type="EMBL" id="ALA57707.1"/>
    </source>
</evidence>
<dbReference type="OrthoDB" id="9767869at2"/>
<evidence type="ECO:0000256" key="7">
    <source>
        <dbReference type="SAM" id="Phobius"/>
    </source>
</evidence>
<accession>A0A0K2GAT1</accession>
<keyword evidence="3" id="KW-0408">Iron</keyword>
<keyword evidence="5" id="KW-1015">Disulfide bond</keyword>
<dbReference type="InterPro" id="IPR014349">
    <property type="entry name" value="Rieske_Fe-S_prot"/>
</dbReference>
<dbReference type="EMBL" id="CP011801">
    <property type="protein sequence ID" value="ALA57707.1"/>
    <property type="molecule type" value="Genomic_DNA"/>
</dbReference>
<proteinExistence type="predicted"/>
<dbReference type="SUPFAM" id="SSF50022">
    <property type="entry name" value="ISP domain"/>
    <property type="match status" value="1"/>
</dbReference>
<dbReference type="PATRIC" id="fig|42253.5.peg.1260"/>
<keyword evidence="4" id="KW-0411">Iron-sulfur</keyword>
<dbReference type="Gene3D" id="2.102.10.10">
    <property type="entry name" value="Rieske [2Fe-2S] iron-sulphur domain"/>
    <property type="match status" value="1"/>
</dbReference>
<evidence type="ECO:0000256" key="4">
    <source>
        <dbReference type="ARBA" id="ARBA00023014"/>
    </source>
</evidence>
<dbReference type="PROSITE" id="PS51296">
    <property type="entry name" value="RIESKE"/>
    <property type="match status" value="1"/>
</dbReference>
<dbReference type="Proteomes" id="UP000069205">
    <property type="component" value="Chromosome"/>
</dbReference>
<dbReference type="GO" id="GO:0016020">
    <property type="term" value="C:membrane"/>
    <property type="evidence" value="ECO:0007669"/>
    <property type="project" value="InterPro"/>
</dbReference>
<evidence type="ECO:0000256" key="3">
    <source>
        <dbReference type="ARBA" id="ARBA00023004"/>
    </source>
</evidence>
<evidence type="ECO:0000256" key="2">
    <source>
        <dbReference type="ARBA" id="ARBA00022723"/>
    </source>
</evidence>
<dbReference type="RefSeq" id="WP_053378995.1">
    <property type="nucleotide sequence ID" value="NZ_CP011801.1"/>
</dbReference>
<dbReference type="AlphaFoldDB" id="A0A0K2GAT1"/>
<dbReference type="EC" id="1.10.2.2" evidence="9"/>
<keyword evidence="1" id="KW-0001">2Fe-2S</keyword>
<keyword evidence="7" id="KW-0812">Transmembrane</keyword>
<comment type="cofactor">
    <cofactor evidence="6">
        <name>[2Fe-2S] cluster</name>
        <dbReference type="ChEBI" id="CHEBI:190135"/>
    </cofactor>
</comment>
<dbReference type="PRINTS" id="PR00162">
    <property type="entry name" value="RIESKE"/>
</dbReference>
<reference evidence="9 10" key="1">
    <citation type="journal article" date="2015" name="Proc. Natl. Acad. Sci. U.S.A.">
        <title>Expanded metabolic versatility of ubiquitous nitrite-oxidizing bacteria from the genus Nitrospira.</title>
        <authorList>
            <person name="Koch H."/>
            <person name="Lucker S."/>
            <person name="Albertsen M."/>
            <person name="Kitzinger K."/>
            <person name="Herbold C."/>
            <person name="Spieck E."/>
            <person name="Nielsen P.H."/>
            <person name="Wagner M."/>
            <person name="Daims H."/>
        </authorList>
    </citation>
    <scope>NUCLEOTIDE SEQUENCE [LARGE SCALE GENOMIC DNA]</scope>
    <source>
        <strain evidence="9 10">NSP M-1</strain>
    </source>
</reference>
<dbReference type="KEGG" id="nmv:NITMOv2_1279"/>
<keyword evidence="10" id="KW-1185">Reference proteome</keyword>
<keyword evidence="7" id="KW-1133">Transmembrane helix</keyword>
<organism evidence="9 10">
    <name type="scientific">Nitrospira moscoviensis</name>
    <dbReference type="NCBI Taxonomy" id="42253"/>
    <lineage>
        <taxon>Bacteria</taxon>
        <taxon>Pseudomonadati</taxon>
        <taxon>Nitrospirota</taxon>
        <taxon>Nitrospiria</taxon>
        <taxon>Nitrospirales</taxon>
        <taxon>Nitrospiraceae</taxon>
        <taxon>Nitrospira</taxon>
    </lineage>
</organism>
<name>A0A0K2GAT1_NITMO</name>
<dbReference type="STRING" id="42253.NITMOv2_1279"/>
<dbReference type="CDD" id="cd03467">
    <property type="entry name" value="Rieske"/>
    <property type="match status" value="1"/>
</dbReference>